<evidence type="ECO:0000256" key="1">
    <source>
        <dbReference type="SAM" id="MobiDB-lite"/>
    </source>
</evidence>
<evidence type="ECO:0008006" key="4">
    <source>
        <dbReference type="Google" id="ProtNLM"/>
    </source>
</evidence>
<sequence>MADNSLLAPPNIRRRRQRRGQALRRTTIPAVAQIKLTSTPSDISSRQDCPFIHTAEWKLGCPLPRNQLPALAEGKTRPRFARLLFAETLQSNARLLAAYLGFDTVTQLYIFADFEVPMVLTQLLGFYVDRGQPLPRHRRPTGHQNASCIISQAYSVWGRFGELQQRWPHRKDSLDGRKPSQVMVLPGFRFVDEDDVSTAVPDYSLSLLSACYKLMKSHPLRFCHSGSLEPEEYVWGIHHEDWMRAHAVIVFTITRQLTIEGIAQSCRGTSVSMKFGSPYHMSLDSEIYGYVASEESAAGGHLLRDPAHDAIETQLMSRRATNEEIDYVLRDIVTWRSKSDFERLSILQDPWGALVEVVTDAVCVTLDLITPSIDWQLDMDGPRVPSNSAPMNRQQLLHLKTWLKEQMQQQHCDKGVSAEYGDILPLSTANPGLDRSREMDAWLGYSPRFNEESLFDICERRGSGVYDIATEKELQAPHISDANQVAQLLGGPLRCAMLFSQCGTGKTRVMLLAIKFLIEENYSLSELGPFKPNVIIMPLAKFGTSVRELEVQWHDVFDIWVLCRPMDGIQFTHHKTIDSAEEFQQHIDEWAARRRDKEVARILLLASYESWLEFLPVSKGSQQLASQASEANVCWDAQKERKLNASIEPLWNVVALDECQILQGDAHWYRQMVAHVDREALLLVSGHPFLTLRDMSTYLQLLWNPAWPFGYHPESNLDCRELLHDPTTYQRLILREAIEGISLDRLISTGSEINSEAYENLTEWQKVQCEQFRLYVLIGCGPAYLLHPELFRDLEVPSRRSVAPLGPVTRQILDMISVRRGMYTPMTLPDGRVTCLGEGVGRLAVRTIELMPPESVKQGLHESMSQSVGYMSMALVRSVVDASPQKALLPRLSMISTDVKNTTLTCPTKRLIQNLHILQEGVLRHPISIETTGGLEWLFYNTRESRSQEFPLDRLSQVKYVASGSPKYCHVLLRALQCQEEEEMLLLFTSSPLTGRQAEIDRAARVFNHKFSPYTCLVTTFQALGLGVSLHEFCRRGIIVELPQNYGMLLSAMGRLWRVGQERDVEWEILVASYSFDPWLEAGITEQYAELLGDLGGIDEAIEGRSRRLAAFEIIREQLGQEYSRYHRAEGRWEWSADAPIWRHKGLFESALGRFCLKHPEKAHLMQPRTVDALLRVWKIGMEITLEMVEELERS</sequence>
<protein>
    <recommendedName>
        <fullName evidence="4">Helicase C-terminal domain-containing protein</fullName>
    </recommendedName>
</protein>
<evidence type="ECO:0000313" key="3">
    <source>
        <dbReference type="Proteomes" id="UP000219286"/>
    </source>
</evidence>
<dbReference type="Proteomes" id="UP000219286">
    <property type="component" value="Unassembled WGS sequence"/>
</dbReference>
<feature type="region of interest" description="Disordered" evidence="1">
    <location>
        <begin position="1"/>
        <end position="23"/>
    </location>
</feature>
<accession>A0A2H3A9M8</accession>
<dbReference type="EMBL" id="LFMI01000859">
    <property type="protein sequence ID" value="OTA08511.1"/>
    <property type="molecule type" value="Genomic_DNA"/>
</dbReference>
<keyword evidence="3" id="KW-1185">Reference proteome</keyword>
<evidence type="ECO:0000313" key="2">
    <source>
        <dbReference type="EMBL" id="OTA08511.1"/>
    </source>
</evidence>
<dbReference type="OrthoDB" id="4897540at2759"/>
<dbReference type="SUPFAM" id="SSF52540">
    <property type="entry name" value="P-loop containing nucleoside triphosphate hydrolases"/>
    <property type="match status" value="2"/>
</dbReference>
<gene>
    <name evidence="2" type="ORF">A9Z42_0002150</name>
</gene>
<comment type="caution">
    <text evidence="2">The sequence shown here is derived from an EMBL/GenBank/DDBJ whole genome shotgun (WGS) entry which is preliminary data.</text>
</comment>
<name>A0A2H3A9M8_TRIPA</name>
<dbReference type="AlphaFoldDB" id="A0A2H3A9M8"/>
<reference evidence="2 3" key="1">
    <citation type="journal article" date="2015" name="Genome Announc.">
        <title>Genome sequence and annotation of Trichoderma parareesei, the ancestor of the cellulase producer Trichoderma reesei.</title>
        <authorList>
            <person name="Yang D."/>
            <person name="Pomraning K."/>
            <person name="Kopchinskiy A."/>
            <person name="Karimi Aghcheh R."/>
            <person name="Atanasova L."/>
            <person name="Chenthamara K."/>
            <person name="Baker S.E."/>
            <person name="Zhang R."/>
            <person name="Shen Q."/>
            <person name="Freitag M."/>
            <person name="Kubicek C.P."/>
            <person name="Druzhinina I.S."/>
        </authorList>
    </citation>
    <scope>NUCLEOTIDE SEQUENCE [LARGE SCALE GENOMIC DNA]</scope>
    <source>
        <strain evidence="2 3">CBS 125925</strain>
    </source>
</reference>
<dbReference type="Gene3D" id="3.40.50.300">
    <property type="entry name" value="P-loop containing nucleotide triphosphate hydrolases"/>
    <property type="match status" value="2"/>
</dbReference>
<feature type="compositionally biased region" description="Basic residues" evidence="1">
    <location>
        <begin position="12"/>
        <end position="22"/>
    </location>
</feature>
<proteinExistence type="predicted"/>
<organism evidence="2 3">
    <name type="scientific">Trichoderma parareesei</name>
    <name type="common">Filamentous fungus</name>
    <dbReference type="NCBI Taxonomy" id="858221"/>
    <lineage>
        <taxon>Eukaryota</taxon>
        <taxon>Fungi</taxon>
        <taxon>Dikarya</taxon>
        <taxon>Ascomycota</taxon>
        <taxon>Pezizomycotina</taxon>
        <taxon>Sordariomycetes</taxon>
        <taxon>Hypocreomycetidae</taxon>
        <taxon>Hypocreales</taxon>
        <taxon>Hypocreaceae</taxon>
        <taxon>Trichoderma</taxon>
    </lineage>
</organism>
<dbReference type="InterPro" id="IPR027417">
    <property type="entry name" value="P-loop_NTPase"/>
</dbReference>